<evidence type="ECO:0000256" key="6">
    <source>
        <dbReference type="ARBA" id="ARBA00023136"/>
    </source>
</evidence>
<dbReference type="GO" id="GO:0009279">
    <property type="term" value="C:cell outer membrane"/>
    <property type="evidence" value="ECO:0007669"/>
    <property type="project" value="UniProtKB-UniRule"/>
</dbReference>
<keyword evidence="4" id="KW-0732">Signal</keyword>
<evidence type="ECO:0000256" key="3">
    <source>
        <dbReference type="ARBA" id="ARBA00022692"/>
    </source>
</evidence>
<feature type="domain" description="POTRA" evidence="9">
    <location>
        <begin position="367"/>
        <end position="440"/>
    </location>
</feature>
<dbReference type="AlphaFoldDB" id="A0A556QLC1"/>
<dbReference type="InterPro" id="IPR039910">
    <property type="entry name" value="D15-like"/>
</dbReference>
<dbReference type="OrthoDB" id="9776356at2"/>
<evidence type="ECO:0000256" key="5">
    <source>
        <dbReference type="ARBA" id="ARBA00022737"/>
    </source>
</evidence>
<dbReference type="Pfam" id="PF01103">
    <property type="entry name" value="Omp85"/>
    <property type="match status" value="1"/>
</dbReference>
<dbReference type="EMBL" id="VMBG01000002">
    <property type="protein sequence ID" value="TSJ77440.1"/>
    <property type="molecule type" value="Genomic_DNA"/>
</dbReference>
<comment type="caution">
    <text evidence="10">The sequence shown here is derived from an EMBL/GenBank/DDBJ whole genome shotgun (WGS) entry which is preliminary data.</text>
</comment>
<feature type="domain" description="POTRA" evidence="9">
    <location>
        <begin position="194"/>
        <end position="283"/>
    </location>
</feature>
<gene>
    <name evidence="10" type="primary">bamA</name>
    <name evidence="10" type="ORF">FPL22_15235</name>
</gene>
<dbReference type="InterPro" id="IPR034746">
    <property type="entry name" value="POTRA"/>
</dbReference>
<dbReference type="PANTHER" id="PTHR12815">
    <property type="entry name" value="SORTING AND ASSEMBLY MACHINERY SAMM50 PROTEIN FAMILY MEMBER"/>
    <property type="match status" value="1"/>
</dbReference>
<evidence type="ECO:0000313" key="11">
    <source>
        <dbReference type="Proteomes" id="UP000315648"/>
    </source>
</evidence>
<dbReference type="PANTHER" id="PTHR12815:SF47">
    <property type="entry name" value="TRANSLOCATION AND ASSEMBLY MODULE SUBUNIT TAMA"/>
    <property type="match status" value="1"/>
</dbReference>
<reference evidence="10 11" key="1">
    <citation type="submission" date="2019-07" db="EMBL/GenBank/DDBJ databases">
        <title>Description of 53C-WASEF.</title>
        <authorList>
            <person name="Pitt A."/>
            <person name="Hahn M.W."/>
        </authorList>
    </citation>
    <scope>NUCLEOTIDE SEQUENCE [LARGE SCALE GENOMIC DNA]</scope>
    <source>
        <strain evidence="10 11">53C-WASEF</strain>
    </source>
</reference>
<keyword evidence="3" id="KW-0812">Transmembrane</keyword>
<evidence type="ECO:0000313" key="10">
    <source>
        <dbReference type="EMBL" id="TSJ77440.1"/>
    </source>
</evidence>
<protein>
    <recommendedName>
        <fullName evidence="8">Outer membrane protein assembly factor BamA</fullName>
    </recommendedName>
</protein>
<evidence type="ECO:0000256" key="8">
    <source>
        <dbReference type="NCBIfam" id="TIGR03303"/>
    </source>
</evidence>
<proteinExistence type="predicted"/>
<evidence type="ECO:0000256" key="4">
    <source>
        <dbReference type="ARBA" id="ARBA00022729"/>
    </source>
</evidence>
<feature type="domain" description="POTRA" evidence="9">
    <location>
        <begin position="286"/>
        <end position="364"/>
    </location>
</feature>
<evidence type="ECO:0000256" key="7">
    <source>
        <dbReference type="ARBA" id="ARBA00023237"/>
    </source>
</evidence>
<keyword evidence="11" id="KW-1185">Reference proteome</keyword>
<dbReference type="InterPro" id="IPR010827">
    <property type="entry name" value="BamA/TamA_POTRA"/>
</dbReference>
<keyword evidence="2" id="KW-1134">Transmembrane beta strand</keyword>
<dbReference type="Gene3D" id="3.10.20.310">
    <property type="entry name" value="membrane protein fhac"/>
    <property type="match status" value="5"/>
</dbReference>
<dbReference type="InterPro" id="IPR000184">
    <property type="entry name" value="Bac_surfAg_D15"/>
</dbReference>
<sequence length="782" mass="88520">MKTTPSNPFSGVVRLVLVIALLVVTGGAAWAQVAAPVYKVGSLDLKFVGAANVNEQVVRANMQVREGIDLDDSLIDQDIRSLYKTGLFEFIEVKRDVRPDRIVNLVFELTPKFRVLSVRYDGNVKVKSRRLDKEIKTKPNSALDERQVKEDVTKIREYYQKSGYNQVQVSYNIERNRATGFGNVIFKISEGAKVKISRVNFVGNEHAKKGKLRKVMETKKWNIFSWITGSGRFKDDQFQDDLDKLRDYYRELGYLDVEVPSDKVEYKYPSSRKLVLTIHINEGRQYKVGEISITGNTIIETEKLRAALKQITGTIFAPSLIDKDVTALEDSYGKDGYIETRVQLVRKPNLATGAIDIEYRIKESDKFYVESIRVEGNTKTKSIVILRELALGPGEVFDSVRMKTSKQRLDNTRFFEEVNTTPETTSIPGRKNLKIAVREGRTGNLTFGAGFSSLERAVVFAELTQSNFDLFNRRSMFQGDGQKFRLRLQVGSRSSEAILSFEEPWLFEQQLALGFTIFRSESDYNSSFYSEIRTGAEVYLRKRLFELVEGRLSYGYEIVDIQDVTPGYTVVYPEETTALSKVGFQLLRDTRDKLVNTTRGNRIELTTELTSSSLGGDADYYRLEAKGSQFFQLFETQNQVVSFIGRTGVLNSFGDTAQVPFYDRFYLGGPYTLRGFEYRDVGPKVSVAGDNVPVGGNTYGFLSIEYSLDIVEPLRFAFFYDAGFVNSGSYEFSPSQYNDNFGFGLRLLIAGAPLSLDYGIPITTDKVNDQGGQFNFSFGTRF</sequence>
<dbReference type="Pfam" id="PF07244">
    <property type="entry name" value="POTRA"/>
    <property type="match status" value="4"/>
</dbReference>
<evidence type="ECO:0000259" key="9">
    <source>
        <dbReference type="PROSITE" id="PS51779"/>
    </source>
</evidence>
<keyword evidence="5" id="KW-0677">Repeat</keyword>
<evidence type="ECO:0000256" key="1">
    <source>
        <dbReference type="ARBA" id="ARBA00004370"/>
    </source>
</evidence>
<dbReference type="NCBIfam" id="TIGR03303">
    <property type="entry name" value="OM_YaeT"/>
    <property type="match status" value="1"/>
</dbReference>
<dbReference type="PIRSF" id="PIRSF006076">
    <property type="entry name" value="OM_assembly_OMP85"/>
    <property type="match status" value="1"/>
</dbReference>
<keyword evidence="6" id="KW-0472">Membrane</keyword>
<dbReference type="GO" id="GO:0071709">
    <property type="term" value="P:membrane assembly"/>
    <property type="evidence" value="ECO:0007669"/>
    <property type="project" value="InterPro"/>
</dbReference>
<dbReference type="Proteomes" id="UP000315648">
    <property type="component" value="Unassembled WGS sequence"/>
</dbReference>
<evidence type="ECO:0000256" key="2">
    <source>
        <dbReference type="ARBA" id="ARBA00022452"/>
    </source>
</evidence>
<accession>A0A556QLC1</accession>
<dbReference type="InterPro" id="IPR023707">
    <property type="entry name" value="OM_assembly_BamA"/>
</dbReference>
<dbReference type="Gene3D" id="2.40.160.50">
    <property type="entry name" value="membrane protein fhac: a member of the omp85/tpsb transporter family"/>
    <property type="match status" value="1"/>
</dbReference>
<dbReference type="PROSITE" id="PS51779">
    <property type="entry name" value="POTRA"/>
    <property type="match status" value="3"/>
</dbReference>
<comment type="subcellular location">
    <subcellularLocation>
        <location evidence="1">Membrane</location>
    </subcellularLocation>
</comment>
<name>A0A556QLC1_9BACT</name>
<organism evidence="10 11">
    <name type="scientific">Rariglobus hedericola</name>
    <dbReference type="NCBI Taxonomy" id="2597822"/>
    <lineage>
        <taxon>Bacteria</taxon>
        <taxon>Pseudomonadati</taxon>
        <taxon>Verrucomicrobiota</taxon>
        <taxon>Opitutia</taxon>
        <taxon>Opitutales</taxon>
        <taxon>Opitutaceae</taxon>
        <taxon>Rariglobus</taxon>
    </lineage>
</organism>
<keyword evidence="7" id="KW-0998">Cell outer membrane</keyword>